<sequence length="167" mass="18721">MYVVRRTIEIDAGHRVPFHDSRCRHLHGHRYKIIASVSALSLVSPSTNAPDSGMIIDFGAIKRVMMEHIHAKFDHCFMLWELDPLVMARHPEDRLVSYLDRRVALLGNSIVPVPCIPTAEELAKYWAGLIAGPLHTALNTTIKGARLTSVEVWETPNCTATYLIPAE</sequence>
<dbReference type="Pfam" id="PF01242">
    <property type="entry name" value="PTPS"/>
    <property type="match status" value="1"/>
</dbReference>
<dbReference type="AlphaFoldDB" id="A0A0F9V5V7"/>
<keyword evidence="4" id="KW-0456">Lyase</keyword>
<keyword evidence="3" id="KW-0862">Zinc</keyword>
<evidence type="ECO:0000256" key="2">
    <source>
        <dbReference type="ARBA" id="ARBA00022723"/>
    </source>
</evidence>
<dbReference type="GO" id="GO:0016829">
    <property type="term" value="F:lyase activity"/>
    <property type="evidence" value="ECO:0007669"/>
    <property type="project" value="UniProtKB-KW"/>
</dbReference>
<evidence type="ECO:0008006" key="6">
    <source>
        <dbReference type="Google" id="ProtNLM"/>
    </source>
</evidence>
<evidence type="ECO:0000256" key="4">
    <source>
        <dbReference type="ARBA" id="ARBA00023239"/>
    </source>
</evidence>
<dbReference type="GO" id="GO:0046872">
    <property type="term" value="F:metal ion binding"/>
    <property type="evidence" value="ECO:0007669"/>
    <property type="project" value="UniProtKB-KW"/>
</dbReference>
<dbReference type="PANTHER" id="PTHR12589:SF7">
    <property type="entry name" value="6-PYRUVOYL TETRAHYDROBIOPTERIN SYNTHASE"/>
    <property type="match status" value="1"/>
</dbReference>
<gene>
    <name evidence="5" type="ORF">LCGC14_0446920</name>
</gene>
<evidence type="ECO:0000256" key="1">
    <source>
        <dbReference type="ARBA" id="ARBA00001947"/>
    </source>
</evidence>
<comment type="cofactor">
    <cofactor evidence="1">
        <name>Zn(2+)</name>
        <dbReference type="ChEBI" id="CHEBI:29105"/>
    </cofactor>
</comment>
<name>A0A0F9V5V7_9ZZZZ</name>
<dbReference type="PANTHER" id="PTHR12589">
    <property type="entry name" value="PYRUVOYL TETRAHYDROBIOPTERIN SYNTHASE"/>
    <property type="match status" value="1"/>
</dbReference>
<protein>
    <recommendedName>
        <fullName evidence="6">6-pyruvoyl tetrahydrobiopterin synthase</fullName>
    </recommendedName>
</protein>
<evidence type="ECO:0000256" key="3">
    <source>
        <dbReference type="ARBA" id="ARBA00022833"/>
    </source>
</evidence>
<accession>A0A0F9V5V7</accession>
<dbReference type="Gene3D" id="3.30.479.10">
    <property type="entry name" value="6-pyruvoyl tetrahydropterin synthase/QueD"/>
    <property type="match status" value="1"/>
</dbReference>
<proteinExistence type="predicted"/>
<reference evidence="5" key="1">
    <citation type="journal article" date="2015" name="Nature">
        <title>Complex archaea that bridge the gap between prokaryotes and eukaryotes.</title>
        <authorList>
            <person name="Spang A."/>
            <person name="Saw J.H."/>
            <person name="Jorgensen S.L."/>
            <person name="Zaremba-Niedzwiedzka K."/>
            <person name="Martijn J."/>
            <person name="Lind A.E."/>
            <person name="van Eijk R."/>
            <person name="Schleper C."/>
            <person name="Guy L."/>
            <person name="Ettema T.J."/>
        </authorList>
    </citation>
    <scope>NUCLEOTIDE SEQUENCE</scope>
</reference>
<comment type="caution">
    <text evidence="5">The sequence shown here is derived from an EMBL/GenBank/DDBJ whole genome shotgun (WGS) entry which is preliminary data.</text>
</comment>
<dbReference type="EMBL" id="LAZR01000437">
    <property type="protein sequence ID" value="KKN68906.1"/>
    <property type="molecule type" value="Genomic_DNA"/>
</dbReference>
<organism evidence="5">
    <name type="scientific">marine sediment metagenome</name>
    <dbReference type="NCBI Taxonomy" id="412755"/>
    <lineage>
        <taxon>unclassified sequences</taxon>
        <taxon>metagenomes</taxon>
        <taxon>ecological metagenomes</taxon>
    </lineage>
</organism>
<dbReference type="InterPro" id="IPR007115">
    <property type="entry name" value="6-PTP_synth/QueD"/>
</dbReference>
<evidence type="ECO:0000313" key="5">
    <source>
        <dbReference type="EMBL" id="KKN68906.1"/>
    </source>
</evidence>
<dbReference type="SUPFAM" id="SSF55620">
    <property type="entry name" value="Tetrahydrobiopterin biosynthesis enzymes-like"/>
    <property type="match status" value="1"/>
</dbReference>
<dbReference type="InterPro" id="IPR038418">
    <property type="entry name" value="6-PTP_synth/QueD_sf"/>
</dbReference>
<keyword evidence="2" id="KW-0479">Metal-binding</keyword>